<organism evidence="2 3">
    <name type="scientific">Stenotrophomonas bentonitica</name>
    <dbReference type="NCBI Taxonomy" id="1450134"/>
    <lineage>
        <taxon>Bacteria</taxon>
        <taxon>Pseudomonadati</taxon>
        <taxon>Pseudomonadota</taxon>
        <taxon>Gammaproteobacteria</taxon>
        <taxon>Lysobacterales</taxon>
        <taxon>Lysobacteraceae</taxon>
        <taxon>Stenotrophomonas</taxon>
    </lineage>
</organism>
<dbReference type="NCBIfam" id="TIGR01414">
    <property type="entry name" value="autotrans_barl"/>
    <property type="match status" value="1"/>
</dbReference>
<proteinExistence type="predicted"/>
<dbReference type="InterPro" id="IPR006315">
    <property type="entry name" value="OM_autotransptr_brl_dom"/>
</dbReference>
<dbReference type="InterPro" id="IPR011050">
    <property type="entry name" value="Pectin_lyase_fold/virulence"/>
</dbReference>
<dbReference type="PROSITE" id="PS51208">
    <property type="entry name" value="AUTOTRANSPORTER"/>
    <property type="match status" value="1"/>
</dbReference>
<dbReference type="Pfam" id="PF03797">
    <property type="entry name" value="Autotransporter"/>
    <property type="match status" value="1"/>
</dbReference>
<dbReference type="RefSeq" id="WP_341986908.1">
    <property type="nucleotide sequence ID" value="NZ_JBBYHY010000004.1"/>
</dbReference>
<dbReference type="InterPro" id="IPR043990">
    <property type="entry name" value="AC_1"/>
</dbReference>
<dbReference type="InterPro" id="IPR036709">
    <property type="entry name" value="Autotransporte_beta_dom_sf"/>
</dbReference>
<dbReference type="Proteomes" id="UP001455088">
    <property type="component" value="Unassembled WGS sequence"/>
</dbReference>
<evidence type="ECO:0000313" key="3">
    <source>
        <dbReference type="Proteomes" id="UP001455088"/>
    </source>
</evidence>
<comment type="caution">
    <text evidence="2">The sequence shown here is derived from an EMBL/GenBank/DDBJ whole genome shotgun (WGS) entry which is preliminary data.</text>
</comment>
<dbReference type="SUPFAM" id="SSF103515">
    <property type="entry name" value="Autotransporter"/>
    <property type="match status" value="1"/>
</dbReference>
<dbReference type="InterPro" id="IPR012332">
    <property type="entry name" value="Autotransporter_pectin_lyase_C"/>
</dbReference>
<keyword evidence="3" id="KW-1185">Reference proteome</keyword>
<dbReference type="InterPro" id="IPR051551">
    <property type="entry name" value="Autotransporter_adhesion"/>
</dbReference>
<dbReference type="EMBL" id="JBBYHY010000004">
    <property type="protein sequence ID" value="MEL3953671.1"/>
    <property type="molecule type" value="Genomic_DNA"/>
</dbReference>
<dbReference type="PANTHER" id="PTHR35037">
    <property type="entry name" value="C-TERMINAL REGION OF AIDA-LIKE PROTEIN"/>
    <property type="match status" value="1"/>
</dbReference>
<accession>A0ABU9JNK0</accession>
<evidence type="ECO:0000313" key="2">
    <source>
        <dbReference type="EMBL" id="MEL3953671.1"/>
    </source>
</evidence>
<dbReference type="SMART" id="SM00869">
    <property type="entry name" value="Autotransporter"/>
    <property type="match status" value="1"/>
</dbReference>
<dbReference type="CDD" id="cd01344">
    <property type="entry name" value="PL2_Passenger_AT"/>
    <property type="match status" value="1"/>
</dbReference>
<dbReference type="Gene3D" id="2.40.128.130">
    <property type="entry name" value="Autotransporter beta-domain"/>
    <property type="match status" value="1"/>
</dbReference>
<feature type="domain" description="Autotransporter" evidence="1">
    <location>
        <begin position="124"/>
        <end position="400"/>
    </location>
</feature>
<sequence length="400" mass="41892">MLGDTSGTAKVAVNNVGGAGAQTVDGIELIRVDGASNGQFDLAGRAVGGQYEYFLHKGGVAGGEGNWYLRSQLPTPPDPCDADPTLPDCGGPVVPVLRPEGGAYLGNLTASQVMFRLGYHDRQAGQNGGRGWARVDGSRSGFDAVSRQLDVQGNSQALSVGADLLRNADGSAFGVMLSAGNAGSTSTNALTGYYARGKVKGAALGVYGTWRAPHEDPYAGFYVDGSLQRSQFRNRVEGLALTPERYDSKAWQGGVEAGYAVRVGGAANGGLYLEPQLQVGYNRWDDLRHTEANGTVVTTRDADGVFGRAGVRLSGVTRWGTSAAQVQPYVAAHWLHQRAASGVLMDDEAVDARIPRSRGEFSAGASLKFANGVGAWGGLSLQRASGYHQTSAQVGLSYSW</sequence>
<gene>
    <name evidence="2" type="ORF">AAE039_08860</name>
</gene>
<dbReference type="SUPFAM" id="SSF51126">
    <property type="entry name" value="Pectin lyase-like"/>
    <property type="match status" value="1"/>
</dbReference>
<dbReference type="Gene3D" id="2.160.20.20">
    <property type="match status" value="1"/>
</dbReference>
<reference evidence="2 3" key="1">
    <citation type="submission" date="2024-04" db="EMBL/GenBank/DDBJ databases">
        <title>Bacterial endophytes with biocontrol capabilities against important plant pathogens.</title>
        <authorList>
            <person name="Alayande K.A."/>
        </authorList>
    </citation>
    <scope>NUCLEOTIDE SEQUENCE [LARGE SCALE GENOMIC DNA]</scope>
    <source>
        <strain evidence="2 3">KV22</strain>
    </source>
</reference>
<evidence type="ECO:0000259" key="1">
    <source>
        <dbReference type="PROSITE" id="PS51208"/>
    </source>
</evidence>
<dbReference type="PANTHER" id="PTHR35037:SF3">
    <property type="entry name" value="C-TERMINAL REGION OF AIDA-LIKE PROTEIN"/>
    <property type="match status" value="1"/>
</dbReference>
<dbReference type="Pfam" id="PF18883">
    <property type="entry name" value="AC_1"/>
    <property type="match status" value="1"/>
</dbReference>
<name>A0ABU9JNK0_9GAMM</name>
<protein>
    <submittedName>
        <fullName evidence="2">Autotransporter outer membrane beta-barrel domain-containing protein</fullName>
    </submittedName>
</protein>
<dbReference type="InterPro" id="IPR005546">
    <property type="entry name" value="Autotransporte_beta"/>
</dbReference>